<comment type="caution">
    <text evidence="2">The sequence shown here is derived from an EMBL/GenBank/DDBJ whole genome shotgun (WGS) entry which is preliminary data.</text>
</comment>
<dbReference type="EMBL" id="JBIRGH010000009">
    <property type="protein sequence ID" value="MFH8586059.1"/>
    <property type="molecule type" value="Genomic_DNA"/>
</dbReference>
<sequence>MPTQRRQAAHDSGEDIWNRVVKAGDDGLPREDAIGRNTPAQFERGKAWIRDHQCTNKKKGFVLVHGRYTATNNVDMCKLYASSRLASLEKQAARIYKCSLANLPPEARSDLTVMVLLKTCDDIFAALKFLKDAGFSPQVAAEAAQKKPKASTAVGRGRKTPGSPGRR</sequence>
<gene>
    <name evidence="2" type="ORF">ACH4GP_16855</name>
</gene>
<organism evidence="2 3">
    <name type="scientific">Streptomyces celluloflavus</name>
    <dbReference type="NCBI Taxonomy" id="58344"/>
    <lineage>
        <taxon>Bacteria</taxon>
        <taxon>Bacillati</taxon>
        <taxon>Actinomycetota</taxon>
        <taxon>Actinomycetes</taxon>
        <taxon>Kitasatosporales</taxon>
        <taxon>Streptomycetaceae</taxon>
        <taxon>Streptomyces</taxon>
    </lineage>
</organism>
<name>A0ABW7RGI2_9ACTN</name>
<evidence type="ECO:0000313" key="3">
    <source>
        <dbReference type="Proteomes" id="UP001610990"/>
    </source>
</evidence>
<keyword evidence="3" id="KW-1185">Reference proteome</keyword>
<reference evidence="2 3" key="1">
    <citation type="submission" date="2024-10" db="EMBL/GenBank/DDBJ databases">
        <title>The Natural Products Discovery Center: Release of the First 8490 Sequenced Strains for Exploring Actinobacteria Biosynthetic Diversity.</title>
        <authorList>
            <person name="Kalkreuter E."/>
            <person name="Kautsar S.A."/>
            <person name="Yang D."/>
            <person name="Bader C.D."/>
            <person name="Teijaro C.N."/>
            <person name="Fluegel L."/>
            <person name="Davis C.M."/>
            <person name="Simpson J.R."/>
            <person name="Lauterbach L."/>
            <person name="Steele A.D."/>
            <person name="Gui C."/>
            <person name="Meng S."/>
            <person name="Li G."/>
            <person name="Viehrig K."/>
            <person name="Ye F."/>
            <person name="Su P."/>
            <person name="Kiefer A.F."/>
            <person name="Nichols A."/>
            <person name="Cepeda A.J."/>
            <person name="Yan W."/>
            <person name="Fan B."/>
            <person name="Jiang Y."/>
            <person name="Adhikari A."/>
            <person name="Zheng C.-J."/>
            <person name="Schuster L."/>
            <person name="Cowan T.M."/>
            <person name="Smanski M.J."/>
            <person name="Chevrette M.G."/>
            <person name="De Carvalho L.P.S."/>
            <person name="Shen B."/>
        </authorList>
    </citation>
    <scope>NUCLEOTIDE SEQUENCE [LARGE SCALE GENOMIC DNA]</scope>
    <source>
        <strain evidence="2 3">NPDC018013</strain>
    </source>
</reference>
<protein>
    <submittedName>
        <fullName evidence="2">Uncharacterized protein</fullName>
    </submittedName>
</protein>
<evidence type="ECO:0000256" key="1">
    <source>
        <dbReference type="SAM" id="MobiDB-lite"/>
    </source>
</evidence>
<proteinExistence type="predicted"/>
<dbReference type="RefSeq" id="WP_397673075.1">
    <property type="nucleotide sequence ID" value="NZ_JBIRGH010000009.1"/>
</dbReference>
<evidence type="ECO:0000313" key="2">
    <source>
        <dbReference type="EMBL" id="MFH8586059.1"/>
    </source>
</evidence>
<accession>A0ABW7RGI2</accession>
<feature type="region of interest" description="Disordered" evidence="1">
    <location>
        <begin position="141"/>
        <end position="167"/>
    </location>
</feature>
<dbReference type="Proteomes" id="UP001610990">
    <property type="component" value="Unassembled WGS sequence"/>
</dbReference>